<protein>
    <submittedName>
        <fullName evidence="3">Uncharacterized protein</fullName>
    </submittedName>
</protein>
<dbReference type="AlphaFoldDB" id="A0AAJ1AI50"/>
<feature type="compositionally biased region" description="Basic residues" evidence="1">
    <location>
        <begin position="92"/>
        <end position="106"/>
    </location>
</feature>
<evidence type="ECO:0000256" key="2">
    <source>
        <dbReference type="SAM" id="SignalP"/>
    </source>
</evidence>
<evidence type="ECO:0000313" key="3">
    <source>
        <dbReference type="EMBL" id="MBZ0159934.1"/>
    </source>
</evidence>
<feature type="chain" id="PRO_5042603713" evidence="2">
    <location>
        <begin position="24"/>
        <end position="106"/>
    </location>
</feature>
<feature type="signal peptide" evidence="2">
    <location>
        <begin position="1"/>
        <end position="23"/>
    </location>
</feature>
<name>A0AAJ1AI50_9BACT</name>
<sequence>MKTTKFLAVAALATIAWPALTQAQSTPRIDQRQANQDHRIEQGVASGQLTEREAAQLEKGQERVQQMENKATADGTVTKKERARVEQAQNKQSRRIARQKHDRQHK</sequence>
<gene>
    <name evidence="3" type="ORF">K8G79_07350</name>
</gene>
<dbReference type="EMBL" id="JAIOIU010000089">
    <property type="protein sequence ID" value="MBZ0159934.1"/>
    <property type="molecule type" value="Genomic_DNA"/>
</dbReference>
<feature type="region of interest" description="Disordered" evidence="1">
    <location>
        <begin position="23"/>
        <end position="106"/>
    </location>
</feature>
<proteinExistence type="predicted"/>
<feature type="compositionally biased region" description="Basic and acidic residues" evidence="1">
    <location>
        <begin position="29"/>
        <end position="41"/>
    </location>
</feature>
<reference evidence="3 4" key="1">
    <citation type="journal article" date="2021" name="bioRxiv">
        <title>Unraveling nitrogen, sulfur and carbon metabolic pathways and microbial community transcriptional responses to substrate deprivation and toxicity stresses in a bioreactor mimicking anoxic brackish coastal sediment conditions.</title>
        <authorList>
            <person name="Martins P.D."/>
            <person name="Echeveste M.J."/>
            <person name="Arshad A."/>
            <person name="Kurth J."/>
            <person name="Ouboter H."/>
            <person name="Jetten M.S.M."/>
            <person name="Welte C.U."/>
        </authorList>
    </citation>
    <scope>NUCLEOTIDE SEQUENCE [LARGE SCALE GENOMIC DNA]</scope>
    <source>
        <strain evidence="3">MAG_38</strain>
    </source>
</reference>
<organism evidence="3 4">
    <name type="scientific">Candidatus Methylomirabilis tolerans</name>
    <dbReference type="NCBI Taxonomy" id="3123416"/>
    <lineage>
        <taxon>Bacteria</taxon>
        <taxon>Candidatus Methylomirabilota</taxon>
        <taxon>Candidatus Methylomirabilia</taxon>
        <taxon>Candidatus Methylomirabilales</taxon>
        <taxon>Candidatus Methylomirabilaceae</taxon>
        <taxon>Candidatus Methylomirabilis</taxon>
    </lineage>
</organism>
<feature type="compositionally biased region" description="Basic and acidic residues" evidence="1">
    <location>
        <begin position="50"/>
        <end position="62"/>
    </location>
</feature>
<comment type="caution">
    <text evidence="3">The sequence shown here is derived from an EMBL/GenBank/DDBJ whole genome shotgun (WGS) entry which is preliminary data.</text>
</comment>
<evidence type="ECO:0000313" key="4">
    <source>
        <dbReference type="Proteomes" id="UP001197609"/>
    </source>
</evidence>
<accession>A0AAJ1AI50</accession>
<dbReference type="Proteomes" id="UP001197609">
    <property type="component" value="Unassembled WGS sequence"/>
</dbReference>
<evidence type="ECO:0000256" key="1">
    <source>
        <dbReference type="SAM" id="MobiDB-lite"/>
    </source>
</evidence>
<keyword evidence="2" id="KW-0732">Signal</keyword>